<proteinExistence type="predicted"/>
<organism evidence="1 2">
    <name type="scientific">Candidatus Methanoperedens nitratireducens</name>
    <dbReference type="NCBI Taxonomy" id="1392998"/>
    <lineage>
        <taxon>Archaea</taxon>
        <taxon>Methanobacteriati</taxon>
        <taxon>Methanobacteriota</taxon>
        <taxon>Stenosarchaea group</taxon>
        <taxon>Methanomicrobia</taxon>
        <taxon>Methanosarcinales</taxon>
        <taxon>ANME-2 cluster</taxon>
        <taxon>Candidatus Methanoperedentaceae</taxon>
        <taxon>Candidatus Methanoperedens</taxon>
    </lineage>
</organism>
<protein>
    <submittedName>
        <fullName evidence="1">Uncharacterized protein</fullName>
    </submittedName>
</protein>
<accession>A0A0N8KQT2</accession>
<gene>
    <name evidence="1" type="ORF">MPEBLZ_02441</name>
</gene>
<dbReference type="EMBL" id="LKCM01000187">
    <property type="protein sequence ID" value="KPQ43010.1"/>
    <property type="molecule type" value="Genomic_DNA"/>
</dbReference>
<dbReference type="Proteomes" id="UP000050360">
    <property type="component" value="Unassembled WGS sequence"/>
</dbReference>
<comment type="caution">
    <text evidence="1">The sequence shown here is derived from an EMBL/GenBank/DDBJ whole genome shotgun (WGS) entry which is preliminary data.</text>
</comment>
<evidence type="ECO:0000313" key="1">
    <source>
        <dbReference type="EMBL" id="KPQ43010.1"/>
    </source>
</evidence>
<evidence type="ECO:0000313" key="2">
    <source>
        <dbReference type="Proteomes" id="UP000050360"/>
    </source>
</evidence>
<reference evidence="1 2" key="1">
    <citation type="submission" date="2015-09" db="EMBL/GenBank/DDBJ databases">
        <title>A metagenomics-based metabolic model of nitrate-dependent anaerobic oxidation of methane by Methanoperedens-like archaea.</title>
        <authorList>
            <person name="Arshad A."/>
            <person name="Speth D.R."/>
            <person name="De Graaf R.M."/>
            <person name="Op Den Camp H.J."/>
            <person name="Jetten M.S."/>
            <person name="Welte C.U."/>
        </authorList>
    </citation>
    <scope>NUCLEOTIDE SEQUENCE [LARGE SCALE GENOMIC DNA]</scope>
</reference>
<dbReference type="AlphaFoldDB" id="A0A0N8KQT2"/>
<name>A0A0N8KQT2_9EURY</name>
<sequence>MELFRLEGAEQFKPKIIDLFANARYEASIVSSLHPPFYNDAEVKKALTSCIENVKKIRLLIDDGKNIEKIKSELPWLIELKKKYPNKMDIRFIEDPDLKHIMIIDNQNLRIEEPHEDNTTDKTKNLIIKGAPESMIDAANELFDSWWESGKELDTKQKKISEFPQHTPN</sequence>